<evidence type="ECO:0000313" key="3">
    <source>
        <dbReference type="Proteomes" id="UP000218334"/>
    </source>
</evidence>
<dbReference type="GO" id="GO:0016740">
    <property type="term" value="F:transferase activity"/>
    <property type="evidence" value="ECO:0007669"/>
    <property type="project" value="UniProtKB-KW"/>
</dbReference>
<reference evidence="3" key="1">
    <citation type="journal article" date="2017" name="Nat. Ecol. Evol.">
        <title>Genome expansion and lineage-specific genetic innovations in the forest pathogenic fungi Armillaria.</title>
        <authorList>
            <person name="Sipos G."/>
            <person name="Prasanna A.N."/>
            <person name="Walter M.C."/>
            <person name="O'Connor E."/>
            <person name="Balint B."/>
            <person name="Krizsan K."/>
            <person name="Kiss B."/>
            <person name="Hess J."/>
            <person name="Varga T."/>
            <person name="Slot J."/>
            <person name="Riley R."/>
            <person name="Boka B."/>
            <person name="Rigling D."/>
            <person name="Barry K."/>
            <person name="Lee J."/>
            <person name="Mihaltcheva S."/>
            <person name="LaButti K."/>
            <person name="Lipzen A."/>
            <person name="Waldron R."/>
            <person name="Moloney N.M."/>
            <person name="Sperisen C."/>
            <person name="Kredics L."/>
            <person name="Vagvoelgyi C."/>
            <person name="Patrignani A."/>
            <person name="Fitzpatrick D."/>
            <person name="Nagy I."/>
            <person name="Doyle S."/>
            <person name="Anderson J.B."/>
            <person name="Grigoriev I.V."/>
            <person name="Gueldener U."/>
            <person name="Muensterkoetter M."/>
            <person name="Nagy L.G."/>
        </authorList>
    </citation>
    <scope>NUCLEOTIDE SEQUENCE [LARGE SCALE GENOMIC DNA]</scope>
    <source>
        <strain evidence="3">28-4</strain>
    </source>
</reference>
<dbReference type="Gene3D" id="3.90.550.20">
    <property type="match status" value="1"/>
</dbReference>
<protein>
    <submittedName>
        <fullName evidence="2">Glycosyltransferase family 32 protein</fullName>
    </submittedName>
</protein>
<organism evidence="2 3">
    <name type="scientific">Armillaria solidipes</name>
    <dbReference type="NCBI Taxonomy" id="1076256"/>
    <lineage>
        <taxon>Eukaryota</taxon>
        <taxon>Fungi</taxon>
        <taxon>Dikarya</taxon>
        <taxon>Basidiomycota</taxon>
        <taxon>Agaricomycotina</taxon>
        <taxon>Agaricomycetes</taxon>
        <taxon>Agaricomycetidae</taxon>
        <taxon>Agaricales</taxon>
        <taxon>Marasmiineae</taxon>
        <taxon>Physalacriaceae</taxon>
        <taxon>Armillaria</taxon>
    </lineage>
</organism>
<dbReference type="InterPro" id="IPR029044">
    <property type="entry name" value="Nucleotide-diphossugar_trans"/>
</dbReference>
<dbReference type="Proteomes" id="UP000218334">
    <property type="component" value="Unassembled WGS sequence"/>
</dbReference>
<proteinExistence type="predicted"/>
<sequence>MSDEQLPYYSHAESSSRCRGSPSTLHQSDHFFEHRPRPMISAKLSIQLAFYSRDWVHQEILLTEPLSGCFDASRVSPKYNMSEAVYGLKKTEVQAGLQLKMGLDCYDLAGTIRSDGNTRIPDVHEPGDERTQYHTYWHVDLAAFGPRQEYMLKSYFATQNIHTSRLILWSNGDLSGNEILAGYVKRYPGAFALKIVDIPTLAIGTELEGSELLRRKDEKAWVDGDLICLLLLWNYSGVWVDMDSLLTRDLDPLLEHEFVTQWDCYDKAYQPFNGALMRFCQHSPYVCEAFHIMATGTAPLVGSIPPFKILPFCFSDGRSCRLDNRLPDPFVADDAKGKWTMGLGMEEGGPLDKALGNVFGLHLHNQWDKAFPKDGWVDRLLLQRYDRKLSS</sequence>
<accession>A0A2H3C5M4</accession>
<dbReference type="AlphaFoldDB" id="A0A2H3C5M4"/>
<gene>
    <name evidence="2" type="ORF">ARMSODRAFT_955182</name>
</gene>
<keyword evidence="2" id="KW-0808">Transferase</keyword>
<dbReference type="EMBL" id="KZ293424">
    <property type="protein sequence ID" value="PBK71423.1"/>
    <property type="molecule type" value="Genomic_DNA"/>
</dbReference>
<keyword evidence="3" id="KW-1185">Reference proteome</keyword>
<evidence type="ECO:0000313" key="2">
    <source>
        <dbReference type="EMBL" id="PBK71423.1"/>
    </source>
</evidence>
<dbReference type="STRING" id="1076256.A0A2H3C5M4"/>
<evidence type="ECO:0000256" key="1">
    <source>
        <dbReference type="SAM" id="MobiDB-lite"/>
    </source>
</evidence>
<feature type="compositionally biased region" description="Polar residues" evidence="1">
    <location>
        <begin position="12"/>
        <end position="25"/>
    </location>
</feature>
<dbReference type="SUPFAM" id="SSF53448">
    <property type="entry name" value="Nucleotide-diphospho-sugar transferases"/>
    <property type="match status" value="1"/>
</dbReference>
<feature type="region of interest" description="Disordered" evidence="1">
    <location>
        <begin position="1"/>
        <end position="25"/>
    </location>
</feature>
<name>A0A2H3C5M4_9AGAR</name>